<evidence type="ECO:0000256" key="6">
    <source>
        <dbReference type="ARBA" id="ARBA00022989"/>
    </source>
</evidence>
<dbReference type="PANTHER" id="PTHR33288:SF4">
    <property type="entry name" value="PHOTOSYSTEM I ASSEMBLY PROTEIN YCF4"/>
    <property type="match status" value="1"/>
</dbReference>
<comment type="subcellular location">
    <subcellularLocation>
        <location evidence="9">Plastid thylakoid membrane</location>
        <topology evidence="9">Multi-pass membrane protein</topology>
    </subcellularLocation>
    <subcellularLocation>
        <location evidence="10">Plastid</location>
        <location evidence="10">Chloroplast thylakoid membrane</location>
        <topology evidence="10">Multi-pass membrane protein</topology>
    </subcellularLocation>
</comment>
<reference evidence="11" key="1">
    <citation type="journal article" date="2021" name="Biol. Invasions">
        <title>Global high-throughput genotyping of organellar genomes reveals insights into the origin and spread of invasive starry stonewort (Nitellopsis obtusa).</title>
        <authorList>
            <person name="Sleith R.S."/>
            <person name="Karol K.G."/>
        </authorList>
    </citation>
    <scope>NUCLEOTIDE SEQUENCE</scope>
    <source>
        <strain evidence="11">KGK5729</strain>
    </source>
</reference>
<evidence type="ECO:0000256" key="1">
    <source>
        <dbReference type="ARBA" id="ARBA00002862"/>
    </source>
</evidence>
<keyword evidence="8 10" id="KW-0472">Membrane</keyword>
<feature type="transmembrane region" description="Helical" evidence="10">
    <location>
        <begin position="64"/>
        <end position="89"/>
    </location>
</feature>
<dbReference type="GO" id="GO:0009535">
    <property type="term" value="C:chloroplast thylakoid membrane"/>
    <property type="evidence" value="ECO:0007669"/>
    <property type="project" value="UniProtKB-SubCell"/>
</dbReference>
<evidence type="ECO:0000256" key="8">
    <source>
        <dbReference type="ARBA" id="ARBA00023136"/>
    </source>
</evidence>
<keyword evidence="6 10" id="KW-1133">Transmembrane helix</keyword>
<keyword evidence="11" id="KW-0934">Plastid</keyword>
<gene>
    <name evidence="10 11" type="primary">ycf4</name>
</gene>
<accession>A0A8F6YEW1</accession>
<evidence type="ECO:0000256" key="3">
    <source>
        <dbReference type="ARBA" id="ARBA00015395"/>
    </source>
</evidence>
<dbReference type="HAMAP" id="MF_00437">
    <property type="entry name" value="Ycf4"/>
    <property type="match status" value="1"/>
</dbReference>
<evidence type="ECO:0000256" key="7">
    <source>
        <dbReference type="ARBA" id="ARBA00023078"/>
    </source>
</evidence>
<dbReference type="PANTHER" id="PTHR33288">
    <property type="match status" value="1"/>
</dbReference>
<dbReference type="Pfam" id="PF02392">
    <property type="entry name" value="Ycf4"/>
    <property type="match status" value="1"/>
</dbReference>
<evidence type="ECO:0000256" key="4">
    <source>
        <dbReference type="ARBA" id="ARBA00022531"/>
    </source>
</evidence>
<geneLocation type="chloroplast" evidence="11"/>
<protein>
    <recommendedName>
        <fullName evidence="3 10">Photosystem I assembly protein Ycf4</fullName>
    </recommendedName>
</protein>
<keyword evidence="7 10" id="KW-0793">Thylakoid</keyword>
<dbReference type="InterPro" id="IPR003359">
    <property type="entry name" value="PSI_Ycf4_assembly"/>
</dbReference>
<dbReference type="GO" id="GO:0015979">
    <property type="term" value="P:photosynthesis"/>
    <property type="evidence" value="ECO:0007669"/>
    <property type="project" value="UniProtKB-UniRule"/>
</dbReference>
<organism evidence="11">
    <name type="scientific">Nitellopsis obtusa</name>
    <dbReference type="NCBI Taxonomy" id="40811"/>
    <lineage>
        <taxon>Eukaryota</taxon>
        <taxon>Viridiplantae</taxon>
        <taxon>Streptophyta</taxon>
        <taxon>Charophyceae</taxon>
        <taxon>Charales</taxon>
        <taxon>Characeae</taxon>
        <taxon>Nitellopsis</taxon>
    </lineage>
</organism>
<evidence type="ECO:0000256" key="9">
    <source>
        <dbReference type="ARBA" id="ARBA00046286"/>
    </source>
</evidence>
<sequence length="186" mass="21544">MKIQSSQSQTFRLESIIGSRKLINYFWAFSIFLGAFGFLIAGISSYLKKNVFFSTENILFIPQGAVMCFYGIAGIFLSFYLWFTIILGVGSGFNEFNKNEGIIRIFRWGFPGKNRRIKISFFIKDIKSIRIDVRDGIYPRSILYLKIRGMPDIPLDLTENKFNLNEIEKRATELAYFLRVPIEGLE</sequence>
<dbReference type="EMBL" id="MW556321">
    <property type="protein sequence ID" value="QXT44786.1"/>
    <property type="molecule type" value="Genomic_DNA"/>
</dbReference>
<evidence type="ECO:0000256" key="5">
    <source>
        <dbReference type="ARBA" id="ARBA00022692"/>
    </source>
</evidence>
<dbReference type="GO" id="GO:0009522">
    <property type="term" value="C:photosystem I"/>
    <property type="evidence" value="ECO:0007669"/>
    <property type="project" value="InterPro"/>
</dbReference>
<feature type="transmembrane region" description="Helical" evidence="10">
    <location>
        <begin position="22"/>
        <end position="44"/>
    </location>
</feature>
<name>A0A8F6YEW1_9VIRI</name>
<evidence type="ECO:0000313" key="11">
    <source>
        <dbReference type="EMBL" id="QXT44786.1"/>
    </source>
</evidence>
<dbReference type="AlphaFoldDB" id="A0A8F6YEW1"/>
<keyword evidence="11" id="KW-0150">Chloroplast</keyword>
<evidence type="ECO:0000256" key="2">
    <source>
        <dbReference type="ARBA" id="ARBA00008198"/>
    </source>
</evidence>
<proteinExistence type="inferred from homology"/>
<evidence type="ECO:0000256" key="10">
    <source>
        <dbReference type="HAMAP-Rule" id="MF_00437"/>
    </source>
</evidence>
<comment type="function">
    <text evidence="1 10">Seems to be required for the assembly of the photosystem I complex.</text>
</comment>
<comment type="similarity">
    <text evidence="2 10">Belongs to the Ycf4 family.</text>
</comment>
<keyword evidence="4 10" id="KW-0602">Photosynthesis</keyword>
<keyword evidence="5 10" id="KW-0812">Transmembrane</keyword>